<dbReference type="PANTHER" id="PTHR24074">
    <property type="entry name" value="CO-CHAPERONE PROTEIN DJLA"/>
    <property type="match status" value="1"/>
</dbReference>
<dbReference type="InterPro" id="IPR029024">
    <property type="entry name" value="TerB-like"/>
</dbReference>
<dbReference type="InterPro" id="IPR036869">
    <property type="entry name" value="J_dom_sf"/>
</dbReference>
<dbReference type="CDD" id="cd07316">
    <property type="entry name" value="terB_like_DjlA"/>
    <property type="match status" value="1"/>
</dbReference>
<feature type="domain" description="J" evidence="1">
    <location>
        <begin position="178"/>
        <end position="242"/>
    </location>
</feature>
<keyword evidence="3" id="KW-1185">Reference proteome</keyword>
<dbReference type="Gene3D" id="1.10.287.110">
    <property type="entry name" value="DnaJ domain"/>
    <property type="match status" value="1"/>
</dbReference>
<evidence type="ECO:0000259" key="1">
    <source>
        <dbReference type="PROSITE" id="PS50076"/>
    </source>
</evidence>
<dbReference type="PRINTS" id="PR00625">
    <property type="entry name" value="JDOMAIN"/>
</dbReference>
<dbReference type="Pfam" id="PF00226">
    <property type="entry name" value="DnaJ"/>
    <property type="match status" value="1"/>
</dbReference>
<gene>
    <name evidence="2" type="ORF">FIV46_16155</name>
</gene>
<dbReference type="PROSITE" id="PS50076">
    <property type="entry name" value="DNAJ_2"/>
    <property type="match status" value="1"/>
</dbReference>
<dbReference type="AlphaFoldDB" id="A0A501PB62"/>
<evidence type="ECO:0000313" key="2">
    <source>
        <dbReference type="EMBL" id="TPD57639.1"/>
    </source>
</evidence>
<organism evidence="2 3">
    <name type="scientific">Emcibacter nanhaiensis</name>
    <dbReference type="NCBI Taxonomy" id="1505037"/>
    <lineage>
        <taxon>Bacteria</taxon>
        <taxon>Pseudomonadati</taxon>
        <taxon>Pseudomonadota</taxon>
        <taxon>Alphaproteobacteria</taxon>
        <taxon>Emcibacterales</taxon>
        <taxon>Emcibacteraceae</taxon>
        <taxon>Emcibacter</taxon>
    </lineage>
</organism>
<dbReference type="InterPro" id="IPR001623">
    <property type="entry name" value="DnaJ_domain"/>
</dbReference>
<dbReference type="Gene3D" id="1.10.3680.10">
    <property type="entry name" value="TerB-like"/>
    <property type="match status" value="1"/>
</dbReference>
<evidence type="ECO:0000313" key="3">
    <source>
        <dbReference type="Proteomes" id="UP000319148"/>
    </source>
</evidence>
<comment type="caution">
    <text evidence="2">The sequence shown here is derived from an EMBL/GenBank/DDBJ whole genome shotgun (WGS) entry which is preliminary data.</text>
</comment>
<dbReference type="OrthoDB" id="9782583at2"/>
<dbReference type="SUPFAM" id="SSF158682">
    <property type="entry name" value="TerB-like"/>
    <property type="match status" value="1"/>
</dbReference>
<dbReference type="SUPFAM" id="SSF46565">
    <property type="entry name" value="Chaperone J-domain"/>
    <property type="match status" value="1"/>
</dbReference>
<dbReference type="Pfam" id="PF05099">
    <property type="entry name" value="TerB"/>
    <property type="match status" value="1"/>
</dbReference>
<dbReference type="EMBL" id="VFIY01000018">
    <property type="protein sequence ID" value="TPD57639.1"/>
    <property type="molecule type" value="Genomic_DNA"/>
</dbReference>
<name>A0A501PB62_9PROT</name>
<dbReference type="InterPro" id="IPR007791">
    <property type="entry name" value="DjlA_N"/>
</dbReference>
<dbReference type="SMART" id="SM00271">
    <property type="entry name" value="DnaJ"/>
    <property type="match status" value="1"/>
</dbReference>
<sequence length="244" mass="26976">MSVWGTLLGGAAGLALGGPIGALVGAFAGHMATKKLAEKIGAPLGEAREKITFTIGVIALSAKMAKADGRVTRDEVNVFKQAFRVPEGEARNVGRIFDLARREATGYEPYARQLAQLFRDQPVVLEELLDILFHIALADGVMHPAEENYLEHVARLFGFGQATYQRIRESHMGKDRRDPYVVLGVERSATDQEIKARYRQLIKEHHPDLLIAKGVPEEFIEVANEKLAAINEAYDNIANERNMN</sequence>
<reference evidence="3" key="1">
    <citation type="submission" date="2019-06" db="EMBL/GenBank/DDBJ databases">
        <title>The complete genome of Emcibacter congregatus ZYLT.</title>
        <authorList>
            <person name="Zhao Z."/>
        </authorList>
    </citation>
    <scope>NUCLEOTIDE SEQUENCE [LARGE SCALE GENOMIC DNA]</scope>
    <source>
        <strain evidence="3">MCCC 1A06723</strain>
    </source>
</reference>
<protein>
    <submittedName>
        <fullName evidence="2">Molecular chaperone DjiA</fullName>
    </submittedName>
</protein>
<dbReference type="InterPro" id="IPR050817">
    <property type="entry name" value="DjlA_DnaK_co-chaperone"/>
</dbReference>
<accession>A0A501PB62</accession>
<dbReference type="RefSeq" id="WP_139941954.1">
    <property type="nucleotide sequence ID" value="NZ_JBHSYP010000005.1"/>
</dbReference>
<proteinExistence type="predicted"/>
<dbReference type="Proteomes" id="UP000319148">
    <property type="component" value="Unassembled WGS sequence"/>
</dbReference>
<dbReference type="CDD" id="cd06257">
    <property type="entry name" value="DnaJ"/>
    <property type="match status" value="1"/>
</dbReference>